<sequence length="107" mass="10927">AKLSGKDMVIPMNTGTGAVESGIKVARAWGYRVKGVGPGNANISVAEGSFHGRTIPVVGCSSDPVARRGFGPFTPGFRSVPYGDAAGLEAAIDENTVAVLIEPIQGE</sequence>
<feature type="non-terminal residue" evidence="2">
    <location>
        <position position="107"/>
    </location>
</feature>
<evidence type="ECO:0000313" key="3">
    <source>
        <dbReference type="Proteomes" id="UP000321379"/>
    </source>
</evidence>
<dbReference type="InterPro" id="IPR050103">
    <property type="entry name" value="Class-III_PLP-dep_AT"/>
</dbReference>
<dbReference type="InterPro" id="IPR015421">
    <property type="entry name" value="PyrdxlP-dep_Trfase_major"/>
</dbReference>
<dbReference type="SUPFAM" id="SSF53383">
    <property type="entry name" value="PLP-dependent transferases"/>
    <property type="match status" value="1"/>
</dbReference>
<organism evidence="2 3">
    <name type="scientific">Lacisediminihabitans profunda</name>
    <dbReference type="NCBI Taxonomy" id="2594790"/>
    <lineage>
        <taxon>Bacteria</taxon>
        <taxon>Bacillati</taxon>
        <taxon>Actinomycetota</taxon>
        <taxon>Actinomycetes</taxon>
        <taxon>Micrococcales</taxon>
        <taxon>Microbacteriaceae</taxon>
        <taxon>Lacisediminihabitans</taxon>
    </lineage>
</organism>
<dbReference type="EMBL" id="VRMG01000029">
    <property type="protein sequence ID" value="TXN27641.1"/>
    <property type="molecule type" value="Genomic_DNA"/>
</dbReference>
<dbReference type="InterPro" id="IPR015424">
    <property type="entry name" value="PyrdxlP-dep_Trfase"/>
</dbReference>
<dbReference type="RefSeq" id="WP_147785254.1">
    <property type="nucleotide sequence ID" value="NZ_VRMG01000029.1"/>
</dbReference>
<name>A0A5C8UHI7_9MICO</name>
<keyword evidence="2" id="KW-0808">Transferase</keyword>
<dbReference type="GO" id="GO:0055129">
    <property type="term" value="P:L-proline biosynthetic process"/>
    <property type="evidence" value="ECO:0007669"/>
    <property type="project" value="UniProtKB-UniPathway"/>
</dbReference>
<dbReference type="GO" id="GO:0030170">
    <property type="term" value="F:pyridoxal phosphate binding"/>
    <property type="evidence" value="ECO:0007669"/>
    <property type="project" value="InterPro"/>
</dbReference>
<evidence type="ECO:0000256" key="1">
    <source>
        <dbReference type="ARBA" id="ARBA00001933"/>
    </source>
</evidence>
<dbReference type="PANTHER" id="PTHR11986">
    <property type="entry name" value="AMINOTRANSFERASE CLASS III"/>
    <property type="match status" value="1"/>
</dbReference>
<comment type="caution">
    <text evidence="2">The sequence shown here is derived from an EMBL/GenBank/DDBJ whole genome shotgun (WGS) entry which is preliminary data.</text>
</comment>
<keyword evidence="2" id="KW-0032">Aminotransferase</keyword>
<evidence type="ECO:0000313" key="2">
    <source>
        <dbReference type="EMBL" id="TXN27641.1"/>
    </source>
</evidence>
<dbReference type="GO" id="GO:0008483">
    <property type="term" value="F:transaminase activity"/>
    <property type="evidence" value="ECO:0007669"/>
    <property type="project" value="UniProtKB-KW"/>
</dbReference>
<dbReference type="Proteomes" id="UP000321379">
    <property type="component" value="Unassembled WGS sequence"/>
</dbReference>
<gene>
    <name evidence="2" type="ORF">FVP33_18930</name>
</gene>
<feature type="non-terminal residue" evidence="2">
    <location>
        <position position="1"/>
    </location>
</feature>
<dbReference type="GO" id="GO:0042802">
    <property type="term" value="F:identical protein binding"/>
    <property type="evidence" value="ECO:0007669"/>
    <property type="project" value="TreeGrafter"/>
</dbReference>
<dbReference type="PANTHER" id="PTHR11986:SF18">
    <property type="entry name" value="ORNITHINE AMINOTRANSFERASE, MITOCHONDRIAL"/>
    <property type="match status" value="1"/>
</dbReference>
<protein>
    <submittedName>
        <fullName evidence="2">Aminotransferase class III-fold pyridoxal phosphate-dependent enzyme</fullName>
    </submittedName>
</protein>
<dbReference type="Gene3D" id="3.40.640.10">
    <property type="entry name" value="Type I PLP-dependent aspartate aminotransferase-like (Major domain)"/>
    <property type="match status" value="1"/>
</dbReference>
<keyword evidence="3" id="KW-1185">Reference proteome</keyword>
<reference evidence="2 3" key="1">
    <citation type="submission" date="2019-08" db="EMBL/GenBank/DDBJ databases">
        <title>Bacterial whole genome sequence for Glaciihabitans sp. CHu50b-6-2.</title>
        <authorList>
            <person name="Jin L."/>
        </authorList>
    </citation>
    <scope>NUCLEOTIDE SEQUENCE [LARGE SCALE GENOMIC DNA]</scope>
    <source>
        <strain evidence="2 3">CHu50b-6-2</strain>
    </source>
</reference>
<dbReference type="UniPathway" id="UPA00098">
    <property type="reaction ID" value="UER00358"/>
</dbReference>
<comment type="cofactor">
    <cofactor evidence="1">
        <name>pyridoxal 5'-phosphate</name>
        <dbReference type="ChEBI" id="CHEBI:597326"/>
    </cofactor>
</comment>
<dbReference type="Pfam" id="PF00202">
    <property type="entry name" value="Aminotran_3"/>
    <property type="match status" value="1"/>
</dbReference>
<proteinExistence type="predicted"/>
<accession>A0A5C8UHI7</accession>
<dbReference type="InterPro" id="IPR005814">
    <property type="entry name" value="Aminotrans_3"/>
</dbReference>
<dbReference type="AlphaFoldDB" id="A0A5C8UHI7"/>